<dbReference type="SUPFAM" id="SSF52540">
    <property type="entry name" value="P-loop containing nucleoside triphosphate hydrolases"/>
    <property type="match status" value="1"/>
</dbReference>
<evidence type="ECO:0000256" key="4">
    <source>
        <dbReference type="ARBA" id="ARBA00022993"/>
    </source>
</evidence>
<keyword evidence="3 5" id="KW-0067">ATP-binding</keyword>
<sequence length="204" mass="21774">MTFVLGLTGSIGMGKSTTAQLFVQRGVPLHDADAAVHGLHRGRAAAPIETAFPGTVIDGAVDRAKLGAAVLGKPEALRRLEAIIHPLVREEEEAFLARCRKEGAELAIIDVPLLLETGGESRCDAVLVVTAPTEVQRERVLARPGMTAEKLDAILSRQMPDAEKRRRAHFLVDTSRGLVAAERQVGSILRALAGRPGRGVQARS</sequence>
<dbReference type="NCBIfam" id="TIGR00152">
    <property type="entry name" value="dephospho-CoA kinase"/>
    <property type="match status" value="1"/>
</dbReference>
<dbReference type="InterPro" id="IPR027417">
    <property type="entry name" value="P-loop_NTPase"/>
</dbReference>
<reference evidence="7" key="1">
    <citation type="submission" date="2022-08" db="EMBL/GenBank/DDBJ databases">
        <title>Complete Genome Sequences of 2 Bosea sp. soil isolates.</title>
        <authorList>
            <person name="Alvarez Arevalo M."/>
            <person name="Sterndorff E.B."/>
            <person name="Faurdal D."/>
            <person name="Joergensen T.S."/>
            <person name="Weber T."/>
        </authorList>
    </citation>
    <scope>NUCLEOTIDE SEQUENCE</scope>
    <source>
        <strain evidence="7">NBC_00436</strain>
    </source>
</reference>
<keyword evidence="5" id="KW-0963">Cytoplasm</keyword>
<comment type="catalytic activity">
    <reaction evidence="5">
        <text>3'-dephospho-CoA + ATP = ADP + CoA + H(+)</text>
        <dbReference type="Rhea" id="RHEA:18245"/>
        <dbReference type="ChEBI" id="CHEBI:15378"/>
        <dbReference type="ChEBI" id="CHEBI:30616"/>
        <dbReference type="ChEBI" id="CHEBI:57287"/>
        <dbReference type="ChEBI" id="CHEBI:57328"/>
        <dbReference type="ChEBI" id="CHEBI:456216"/>
        <dbReference type="EC" id="2.7.1.24"/>
    </reaction>
</comment>
<comment type="similarity">
    <text evidence="1 5">Belongs to the CoaE family.</text>
</comment>
<evidence type="ECO:0000256" key="2">
    <source>
        <dbReference type="ARBA" id="ARBA00022741"/>
    </source>
</evidence>
<keyword evidence="5 7" id="KW-0418">Kinase</keyword>
<comment type="subcellular location">
    <subcellularLocation>
        <location evidence="5">Cytoplasm</location>
    </subcellularLocation>
</comment>
<dbReference type="GO" id="GO:0015937">
    <property type="term" value="P:coenzyme A biosynthetic process"/>
    <property type="evidence" value="ECO:0007669"/>
    <property type="project" value="UniProtKB-UniRule"/>
</dbReference>
<dbReference type="InterPro" id="IPR001977">
    <property type="entry name" value="Depp_CoAkinase"/>
</dbReference>
<name>A0A9E7ZI48_9HYPH</name>
<keyword evidence="2 5" id="KW-0547">Nucleotide-binding</keyword>
<dbReference type="EC" id="2.7.1.24" evidence="5 6"/>
<dbReference type="CDD" id="cd02022">
    <property type="entry name" value="DPCK"/>
    <property type="match status" value="1"/>
</dbReference>
<dbReference type="Gene3D" id="3.40.50.300">
    <property type="entry name" value="P-loop containing nucleotide triphosphate hydrolases"/>
    <property type="match status" value="1"/>
</dbReference>
<evidence type="ECO:0000256" key="5">
    <source>
        <dbReference type="HAMAP-Rule" id="MF_00376"/>
    </source>
</evidence>
<keyword evidence="4 5" id="KW-0173">Coenzyme A biosynthesis</keyword>
<dbReference type="GO" id="GO:0004140">
    <property type="term" value="F:dephospho-CoA kinase activity"/>
    <property type="evidence" value="ECO:0007669"/>
    <property type="project" value="UniProtKB-UniRule"/>
</dbReference>
<dbReference type="Pfam" id="PF01121">
    <property type="entry name" value="CoaE"/>
    <property type="match status" value="1"/>
</dbReference>
<dbReference type="GO" id="GO:0005524">
    <property type="term" value="F:ATP binding"/>
    <property type="evidence" value="ECO:0007669"/>
    <property type="project" value="UniProtKB-UniRule"/>
</dbReference>
<dbReference type="PANTHER" id="PTHR10695">
    <property type="entry name" value="DEPHOSPHO-COA KINASE-RELATED"/>
    <property type="match status" value="1"/>
</dbReference>
<evidence type="ECO:0000256" key="3">
    <source>
        <dbReference type="ARBA" id="ARBA00022840"/>
    </source>
</evidence>
<dbReference type="HAMAP" id="MF_00376">
    <property type="entry name" value="Dephospho_CoA_kinase"/>
    <property type="match status" value="1"/>
</dbReference>
<dbReference type="AlphaFoldDB" id="A0A9E7ZI48"/>
<accession>A0A9E7ZI48</accession>
<dbReference type="GO" id="GO:0005737">
    <property type="term" value="C:cytoplasm"/>
    <property type="evidence" value="ECO:0007669"/>
    <property type="project" value="UniProtKB-SubCell"/>
</dbReference>
<comment type="pathway">
    <text evidence="5">Cofactor biosynthesis; coenzyme A biosynthesis; CoA from (R)-pantothenate: step 5/5.</text>
</comment>
<evidence type="ECO:0000313" key="7">
    <source>
        <dbReference type="EMBL" id="UZF86325.1"/>
    </source>
</evidence>
<feature type="binding site" evidence="5">
    <location>
        <begin position="12"/>
        <end position="17"/>
    </location>
    <ligand>
        <name>ATP</name>
        <dbReference type="ChEBI" id="CHEBI:30616"/>
    </ligand>
</feature>
<keyword evidence="5 7" id="KW-0808">Transferase</keyword>
<comment type="function">
    <text evidence="5">Catalyzes the phosphorylation of the 3'-hydroxyl group of dephosphocoenzyme A to form coenzyme A.</text>
</comment>
<dbReference type="EMBL" id="CP102774">
    <property type="protein sequence ID" value="UZF86325.1"/>
    <property type="molecule type" value="Genomic_DNA"/>
</dbReference>
<protein>
    <recommendedName>
        <fullName evidence="5 6">Dephospho-CoA kinase</fullName>
        <ecNumber evidence="5 6">2.7.1.24</ecNumber>
    </recommendedName>
    <alternativeName>
        <fullName evidence="5">Dephosphocoenzyme A kinase</fullName>
    </alternativeName>
</protein>
<organism evidence="7">
    <name type="scientific">Bosea sp. NBC_00436</name>
    <dbReference type="NCBI Taxonomy" id="2969620"/>
    <lineage>
        <taxon>Bacteria</taxon>
        <taxon>Pseudomonadati</taxon>
        <taxon>Pseudomonadota</taxon>
        <taxon>Alphaproteobacteria</taxon>
        <taxon>Hyphomicrobiales</taxon>
        <taxon>Boseaceae</taxon>
        <taxon>Bosea</taxon>
    </lineage>
</organism>
<evidence type="ECO:0000256" key="6">
    <source>
        <dbReference type="NCBIfam" id="TIGR00152"/>
    </source>
</evidence>
<dbReference type="PANTHER" id="PTHR10695:SF46">
    <property type="entry name" value="BIFUNCTIONAL COENZYME A SYNTHASE-RELATED"/>
    <property type="match status" value="1"/>
</dbReference>
<evidence type="ECO:0000256" key="1">
    <source>
        <dbReference type="ARBA" id="ARBA00009018"/>
    </source>
</evidence>
<gene>
    <name evidence="5 7" type="primary">coaE</name>
    <name evidence="7" type="ORF">NWE54_21455</name>
</gene>
<proteinExistence type="inferred from homology"/>
<dbReference type="PROSITE" id="PS51219">
    <property type="entry name" value="DPCK"/>
    <property type="match status" value="1"/>
</dbReference>